<evidence type="ECO:0000256" key="4">
    <source>
        <dbReference type="SAM" id="Coils"/>
    </source>
</evidence>
<dbReference type="InterPro" id="IPR055497">
    <property type="entry name" value="DUF7069"/>
</dbReference>
<dbReference type="PROSITE" id="PS50297">
    <property type="entry name" value="ANK_REP_REGION"/>
    <property type="match status" value="2"/>
</dbReference>
<dbReference type="PROSITE" id="PS50082">
    <property type="entry name" value="WD_REPEATS_2"/>
    <property type="match status" value="2"/>
</dbReference>
<dbReference type="CDD" id="cd00200">
    <property type="entry name" value="WD40"/>
    <property type="match status" value="1"/>
</dbReference>
<feature type="repeat" description="ANK" evidence="2">
    <location>
        <begin position="953"/>
        <end position="982"/>
    </location>
</feature>
<dbReference type="Gene3D" id="3.40.50.300">
    <property type="entry name" value="P-loop containing nucleotide triphosphate hydrolases"/>
    <property type="match status" value="1"/>
</dbReference>
<dbReference type="Pfam" id="PF22939">
    <property type="entry name" value="WHD_GPIID"/>
    <property type="match status" value="1"/>
</dbReference>
<gene>
    <name evidence="10" type="ORF">EPUS_06267</name>
</gene>
<evidence type="ECO:0000256" key="3">
    <source>
        <dbReference type="PROSITE-ProRule" id="PRU00221"/>
    </source>
</evidence>
<keyword evidence="2" id="KW-0040">ANK repeat</keyword>
<dbReference type="Pfam" id="PF12796">
    <property type="entry name" value="Ank_2"/>
    <property type="match status" value="3"/>
</dbReference>
<protein>
    <recommendedName>
        <fullName evidence="12">Nucleoside phosphorylase domain-containing protein</fullName>
    </recommendedName>
</protein>
<dbReference type="RefSeq" id="XP_007805560.1">
    <property type="nucleotide sequence ID" value="XM_007807369.1"/>
</dbReference>
<name>U1G9Y6_ENDPU</name>
<feature type="repeat" description="ANK" evidence="2">
    <location>
        <begin position="917"/>
        <end position="949"/>
    </location>
</feature>
<feature type="coiled-coil region" evidence="4">
    <location>
        <begin position="542"/>
        <end position="569"/>
    </location>
</feature>
<dbReference type="PANTHER" id="PTHR46082:SF11">
    <property type="entry name" value="AAA+ ATPASE DOMAIN-CONTAINING PROTEIN-RELATED"/>
    <property type="match status" value="1"/>
</dbReference>
<dbReference type="EMBL" id="KE721493">
    <property type="protein sequence ID" value="ERF68823.1"/>
    <property type="molecule type" value="Genomic_DNA"/>
</dbReference>
<reference evidence="11" key="1">
    <citation type="journal article" date="2014" name="BMC Genomics">
        <title>Genome characteristics reveal the impact of lichenization on lichen-forming fungus Endocarpon pusillum Hedwig (Verrucariales, Ascomycota).</title>
        <authorList>
            <person name="Wang Y.-Y."/>
            <person name="Liu B."/>
            <person name="Zhang X.-Y."/>
            <person name="Zhou Q.-M."/>
            <person name="Zhang T."/>
            <person name="Li H."/>
            <person name="Yu Y.-F."/>
            <person name="Zhang X.-L."/>
            <person name="Hao X.-Y."/>
            <person name="Wang M."/>
            <person name="Wang L."/>
            <person name="Wei J.-C."/>
        </authorList>
    </citation>
    <scope>NUCLEOTIDE SEQUENCE [LARGE SCALE GENOMIC DNA]</scope>
    <source>
        <strain evidence="11">Z07020 / HMAS-L-300199</strain>
    </source>
</reference>
<evidence type="ECO:0000313" key="10">
    <source>
        <dbReference type="EMBL" id="ERF68823.1"/>
    </source>
</evidence>
<dbReference type="Pfam" id="PF01048">
    <property type="entry name" value="PNP_UDP_1"/>
    <property type="match status" value="1"/>
</dbReference>
<dbReference type="HOGENOM" id="CLU_000288_34_2_1"/>
<dbReference type="GO" id="GO:0009116">
    <property type="term" value="P:nucleoside metabolic process"/>
    <property type="evidence" value="ECO:0007669"/>
    <property type="project" value="InterPro"/>
</dbReference>
<feature type="domain" description="GPI inositol-deacylase winged helix" evidence="7">
    <location>
        <begin position="615"/>
        <end position="699"/>
    </location>
</feature>
<dbReference type="Pfam" id="PF13637">
    <property type="entry name" value="Ank_4"/>
    <property type="match status" value="1"/>
</dbReference>
<evidence type="ECO:0000256" key="2">
    <source>
        <dbReference type="PROSITE-ProRule" id="PRU00023"/>
    </source>
</evidence>
<dbReference type="InterPro" id="IPR056884">
    <property type="entry name" value="NPHP3-like_N"/>
</dbReference>
<dbReference type="Proteomes" id="UP000019373">
    <property type="component" value="Unassembled WGS sequence"/>
</dbReference>
<dbReference type="PROSITE" id="PS50088">
    <property type="entry name" value="ANK_REPEAT"/>
    <property type="match status" value="5"/>
</dbReference>
<dbReference type="PROSITE" id="PS50294">
    <property type="entry name" value="WD_REPEATS_REGION"/>
    <property type="match status" value="1"/>
</dbReference>
<keyword evidence="1" id="KW-0677">Repeat</keyword>
<dbReference type="InterPro" id="IPR053137">
    <property type="entry name" value="NLR-like"/>
</dbReference>
<dbReference type="Gene3D" id="1.25.40.20">
    <property type="entry name" value="Ankyrin repeat-containing domain"/>
    <property type="match status" value="3"/>
</dbReference>
<dbReference type="InterPro" id="IPR036770">
    <property type="entry name" value="Ankyrin_rpt-contain_sf"/>
</dbReference>
<dbReference type="OrthoDB" id="1577640at2759"/>
<dbReference type="GO" id="GO:0003824">
    <property type="term" value="F:catalytic activity"/>
    <property type="evidence" value="ECO:0007669"/>
    <property type="project" value="InterPro"/>
</dbReference>
<evidence type="ECO:0008006" key="12">
    <source>
        <dbReference type="Google" id="ProtNLM"/>
    </source>
</evidence>
<dbReference type="InterPro" id="IPR015943">
    <property type="entry name" value="WD40/YVTN_repeat-like_dom_sf"/>
</dbReference>
<feature type="repeat" description="ANK" evidence="2">
    <location>
        <begin position="1049"/>
        <end position="1081"/>
    </location>
</feature>
<dbReference type="Pfam" id="PF24883">
    <property type="entry name" value="NPHP3_N"/>
    <property type="match status" value="1"/>
</dbReference>
<dbReference type="InterPro" id="IPR035994">
    <property type="entry name" value="Nucleoside_phosphorylase_sf"/>
</dbReference>
<feature type="region of interest" description="Disordered" evidence="5">
    <location>
        <begin position="1461"/>
        <end position="1498"/>
    </location>
</feature>
<dbReference type="InterPro" id="IPR036322">
    <property type="entry name" value="WD40_repeat_dom_sf"/>
</dbReference>
<dbReference type="OMA" id="TIMEMAM"/>
<keyword evidence="11" id="KW-1185">Reference proteome</keyword>
<keyword evidence="4" id="KW-0175">Coiled coil</keyword>
<dbReference type="Gene3D" id="2.130.10.10">
    <property type="entry name" value="YVTN repeat-like/Quinoprotein amine dehydrogenase"/>
    <property type="match status" value="1"/>
</dbReference>
<feature type="repeat" description="WD" evidence="3">
    <location>
        <begin position="1421"/>
        <end position="1454"/>
    </location>
</feature>
<dbReference type="SUPFAM" id="SSF50978">
    <property type="entry name" value="WD40 repeat-like"/>
    <property type="match status" value="1"/>
</dbReference>
<dbReference type="Gene3D" id="3.40.50.1580">
    <property type="entry name" value="Nucleoside phosphorylase domain"/>
    <property type="match status" value="1"/>
</dbReference>
<dbReference type="SMART" id="SM00320">
    <property type="entry name" value="WD40"/>
    <property type="match status" value="6"/>
</dbReference>
<proteinExistence type="predicted"/>
<evidence type="ECO:0000259" key="7">
    <source>
        <dbReference type="Pfam" id="PF22939"/>
    </source>
</evidence>
<accession>U1G9Y6</accession>
<dbReference type="SMART" id="SM00248">
    <property type="entry name" value="ANK"/>
    <property type="match status" value="8"/>
</dbReference>
<dbReference type="InterPro" id="IPR001680">
    <property type="entry name" value="WD40_rpt"/>
</dbReference>
<dbReference type="Pfam" id="PF00400">
    <property type="entry name" value="WD40"/>
    <property type="match status" value="4"/>
</dbReference>
<dbReference type="eggNOG" id="KOG0502">
    <property type="taxonomic scope" value="Eukaryota"/>
</dbReference>
<feature type="domain" description="DUF7069" evidence="8">
    <location>
        <begin position="530"/>
        <end position="581"/>
    </location>
</feature>
<dbReference type="eggNOG" id="KOG0293">
    <property type="taxonomic scope" value="Eukaryota"/>
</dbReference>
<evidence type="ECO:0000259" key="8">
    <source>
        <dbReference type="Pfam" id="PF23239"/>
    </source>
</evidence>
<evidence type="ECO:0000259" key="6">
    <source>
        <dbReference type="Pfam" id="PF01048"/>
    </source>
</evidence>
<dbReference type="InterPro" id="IPR027417">
    <property type="entry name" value="P-loop_NTPase"/>
</dbReference>
<dbReference type="GeneID" id="19241211"/>
<feature type="domain" description="Nucleoside phosphorylase" evidence="6">
    <location>
        <begin position="24"/>
        <end position="282"/>
    </location>
</feature>
<dbReference type="InterPro" id="IPR000845">
    <property type="entry name" value="Nucleoside_phosphorylase_d"/>
</dbReference>
<evidence type="ECO:0000313" key="11">
    <source>
        <dbReference type="Proteomes" id="UP000019373"/>
    </source>
</evidence>
<dbReference type="SUPFAM" id="SSF53167">
    <property type="entry name" value="Purine and uridine phosphorylases"/>
    <property type="match status" value="1"/>
</dbReference>
<feature type="repeat" description="ANK" evidence="2">
    <location>
        <begin position="851"/>
        <end position="883"/>
    </location>
</feature>
<evidence type="ECO:0000256" key="5">
    <source>
        <dbReference type="SAM" id="MobiDB-lite"/>
    </source>
</evidence>
<dbReference type="Pfam" id="PF23239">
    <property type="entry name" value="DUF7069"/>
    <property type="match status" value="1"/>
</dbReference>
<evidence type="ECO:0000256" key="1">
    <source>
        <dbReference type="ARBA" id="ARBA00022737"/>
    </source>
</evidence>
<sequence length="1617" mass="179501">MAAARAALDEEHGMVMVKDVQDHNSYFAGRVHEHNVVIACLPAGVDGTAAAASVAKDMVRTFKALRFGLMVGIGGGIPDLDKDKDIRLGDVVVSQPMGTNGGVIHYDKGKSLEGGKFQQKGSLNAPPSVLLTALNALQADHELEDSKMSTYLIEMFKRRPKMRATGYAFPGTDKDCLYQANYPHSIGSDTCDQCDKAHELHRRSRSSTEPQVHYGIIASGNQVVKDTAVRDLLRDDYGALCVEMEAAGLMNNFPCLIIRGICDYADSHKNNAWHRYAAATAAVYAKELLIYVSAEQISNEKPINQVLDIVKGHIEAATDHYRRQEIQYQNEKDRKCHLAFKLDSYEQQKNIHPDRATADPGCGKSVLSRSLIDQELQNTNTHRVCYFFFKDNEKQDKLSIGLCALLHQLFDSQPRLLRHAATAYEKNDHKLSQEEGELWRIFLAATADPEARNVTCVLDALDECREDDRRRLINMLSQFYVNSASSRRRKNWLKFLVTSRPYDDIQRRFQEMMSSLPAIRLRGENENEQIRKEIDMVIRGRVSELAVTLELKKETRNRLEQRLLQMEHRTYLWLHLAIDHVYETYRSSLRPDDESIESVPSSVEAAYEKILEKVTGKVKEAVKTILQIVVGARRPLNTGEMALALDMATLSHVGSAADFRIDKDHLERNIRNWCGLFIFINHSKIYLIHQTARDFLICEITMARNTGWKHRFDRIGTETLMTRICVKYLLLKDLKENVSYDRITDSRNEIEGKSNKGDMKKFLSYSAEHWPGHLRSSEIKENDSFITTLLQLYDTTSERFELWFRLFWATTRSHGFQPEMNELRLAAFNGHDMVLPEILIDKDNVNLGDQEGRTAILWASVGGHEKVVQMLLDKNADVNAQGGHYGNALQAASVGGHEKIVQIMLDKNADVNAQGGYYDNALQAASVGGHEKVVQMLLDKNADVNAQGGGYGNALQAASAEGHEKVVQMLLDKNADVNAQGGGYGNALQAASAEGHEKVVQMLLDRGAKVNAQGGRYGNALKAASVGGFEKVVQMLLDKYANVNAQREDYSNALQAASRGGHENIVQMLVNKNVGMNAQDQVYGNALQAALSRGHKKVVEMILDKAAAVNAQGERCNNALQATSSGGYTKAVQMLGKGAEVNARGWNQTHKHEISLDVYVDREKLSTYSHSDEVWHLEFSHDGTKLATASKDQTVLIYETATFTILHRLTRHEGGVTYVTWSPDDSKLISTDEKAHVWEVPTGRCLRTLDCFGHRVSSASWAPDGHSFITSTFGGASSICHWSARPSDLGQNLNTIGGLGARHCAITPDGERIVVAGERHLYVYNVHTYEKEYSQKFPAQLTCVSVTRDSNNMLVNLAIGGAKLLDIETGNTIRTFEGATQGNYMIRSCFGGSAENFVVSGSEDSMIYVWHKDNGCLIQKLRGHAYCVNAVAWNPGDPGMFASAGDDCRVRIWSCSFSANDAVPSSEKRPASSKSMGRSKAPSNLEKSKPSAADGGYSGLRDVPEELPLFIDPSRVAALYSAWYFPVSLGSTDALRNQIFVKAVTSNPDPDSPIVKRTHVIRRRRFFEPVPVDLGRFWDNDDDDSSGGPDDDSDVEIVGVRAIEGPGAAAGNPIVIQ</sequence>
<dbReference type="PANTHER" id="PTHR46082">
    <property type="entry name" value="ATP/GTP-BINDING PROTEIN-RELATED"/>
    <property type="match status" value="1"/>
</dbReference>
<feature type="domain" description="Nephrocystin 3-like N-terminal" evidence="9">
    <location>
        <begin position="357"/>
        <end position="500"/>
    </location>
</feature>
<keyword evidence="3" id="KW-0853">WD repeat</keyword>
<dbReference type="SUPFAM" id="SSF48403">
    <property type="entry name" value="Ankyrin repeat"/>
    <property type="match status" value="1"/>
</dbReference>
<feature type="repeat" description="WD" evidence="3">
    <location>
        <begin position="1167"/>
        <end position="1208"/>
    </location>
</feature>
<organism evidence="10 11">
    <name type="scientific">Endocarpon pusillum (strain Z07020 / HMAS-L-300199)</name>
    <name type="common">Lichen-forming fungus</name>
    <dbReference type="NCBI Taxonomy" id="1263415"/>
    <lineage>
        <taxon>Eukaryota</taxon>
        <taxon>Fungi</taxon>
        <taxon>Dikarya</taxon>
        <taxon>Ascomycota</taxon>
        <taxon>Pezizomycotina</taxon>
        <taxon>Eurotiomycetes</taxon>
        <taxon>Chaetothyriomycetidae</taxon>
        <taxon>Verrucariales</taxon>
        <taxon>Verrucariaceae</taxon>
        <taxon>Endocarpon</taxon>
    </lineage>
</organism>
<evidence type="ECO:0000259" key="9">
    <source>
        <dbReference type="Pfam" id="PF24883"/>
    </source>
</evidence>
<dbReference type="InterPro" id="IPR054471">
    <property type="entry name" value="GPIID_WHD"/>
</dbReference>
<feature type="repeat" description="ANK" evidence="2">
    <location>
        <begin position="986"/>
        <end position="1015"/>
    </location>
</feature>
<dbReference type="InterPro" id="IPR002110">
    <property type="entry name" value="Ankyrin_rpt"/>
</dbReference>